<evidence type="ECO:0000313" key="6">
    <source>
        <dbReference type="Proteomes" id="UP000012283"/>
    </source>
</evidence>
<accession>N4W9J2</accession>
<organism evidence="5 6">
    <name type="scientific">Gracilibacillus halophilus YIM-C55.5</name>
    <dbReference type="NCBI Taxonomy" id="1308866"/>
    <lineage>
        <taxon>Bacteria</taxon>
        <taxon>Bacillati</taxon>
        <taxon>Bacillota</taxon>
        <taxon>Bacilli</taxon>
        <taxon>Bacillales</taxon>
        <taxon>Bacillaceae</taxon>
        <taxon>Gracilibacillus</taxon>
    </lineage>
</organism>
<dbReference type="GO" id="GO:0016787">
    <property type="term" value="F:hydrolase activity"/>
    <property type="evidence" value="ECO:0007669"/>
    <property type="project" value="UniProtKB-KW"/>
</dbReference>
<dbReference type="InterPro" id="IPR052379">
    <property type="entry name" value="Type_VII_TA_RNase"/>
</dbReference>
<dbReference type="PANTHER" id="PTHR33397">
    <property type="entry name" value="UPF0331 PROTEIN YUTE"/>
    <property type="match status" value="1"/>
</dbReference>
<gene>
    <name evidence="5" type="ORF">J416_13434</name>
</gene>
<dbReference type="InterPro" id="IPR008201">
    <property type="entry name" value="HepT-like"/>
</dbReference>
<name>N4W9J2_9BACI</name>
<dbReference type="EMBL" id="APML01000068">
    <property type="protein sequence ID" value="ENH95929.1"/>
    <property type="molecule type" value="Genomic_DNA"/>
</dbReference>
<evidence type="ECO:0000313" key="5">
    <source>
        <dbReference type="EMBL" id="ENH95929.1"/>
    </source>
</evidence>
<dbReference type="Gene3D" id="1.20.120.580">
    <property type="entry name" value="bsu32300-like"/>
    <property type="match status" value="1"/>
</dbReference>
<dbReference type="RefSeq" id="WP_003473199.1">
    <property type="nucleotide sequence ID" value="NZ_APML01000068.1"/>
</dbReference>
<protein>
    <recommendedName>
        <fullName evidence="7">DUF86 domain-containing protein</fullName>
    </recommendedName>
</protein>
<dbReference type="eggNOG" id="COG2445">
    <property type="taxonomic scope" value="Bacteria"/>
</dbReference>
<evidence type="ECO:0008006" key="7">
    <source>
        <dbReference type="Google" id="ProtNLM"/>
    </source>
</evidence>
<dbReference type="InterPro" id="IPR037038">
    <property type="entry name" value="HepT-like_sf"/>
</dbReference>
<dbReference type="PANTHER" id="PTHR33397:SF5">
    <property type="entry name" value="RNASE YUTE-RELATED"/>
    <property type="match status" value="1"/>
</dbReference>
<keyword evidence="1" id="KW-1277">Toxin-antitoxin system</keyword>
<dbReference type="PATRIC" id="fig|1308866.3.peg.2713"/>
<dbReference type="Proteomes" id="UP000012283">
    <property type="component" value="Unassembled WGS sequence"/>
</dbReference>
<evidence type="ECO:0000256" key="4">
    <source>
        <dbReference type="ARBA" id="ARBA00024207"/>
    </source>
</evidence>
<dbReference type="Pfam" id="PF01934">
    <property type="entry name" value="HepT-like"/>
    <property type="match status" value="1"/>
</dbReference>
<dbReference type="STRING" id="1308866.J416_13434"/>
<reference evidence="5 6" key="1">
    <citation type="submission" date="2013-03" db="EMBL/GenBank/DDBJ databases">
        <title>Draft genome sequence of Gracibacillus halophilus YIM-C55.5, a moderately halophilic and thermophilic organism from the Xiaochaidamu salt lake.</title>
        <authorList>
            <person name="Sugumar T."/>
            <person name="Polireddy D.R."/>
            <person name="Antony A."/>
            <person name="Madhava Y.R."/>
            <person name="Sivakumar N."/>
        </authorList>
    </citation>
    <scope>NUCLEOTIDE SEQUENCE [LARGE SCALE GENOMIC DNA]</scope>
    <source>
        <strain evidence="5 6">YIM-C55.5</strain>
    </source>
</reference>
<keyword evidence="2" id="KW-0540">Nuclease</keyword>
<sequence>MYFVDTNQLKQTLLIFDQLLETSHKVDVTKQLDKLSLERIAHLMIESVLDVGNMMIDGFIMRDPGSYIDIIDVLVDEHVLPEHEREGYIALISLRKMLVNHYHNVDHQKLWQTIHGYRETFSQFSQHILTYLANETGVANTFIDR</sequence>
<dbReference type="AlphaFoldDB" id="N4W9J2"/>
<comment type="caution">
    <text evidence="5">The sequence shown here is derived from an EMBL/GenBank/DDBJ whole genome shotgun (WGS) entry which is preliminary data.</text>
</comment>
<evidence type="ECO:0000256" key="2">
    <source>
        <dbReference type="ARBA" id="ARBA00022722"/>
    </source>
</evidence>
<evidence type="ECO:0000256" key="3">
    <source>
        <dbReference type="ARBA" id="ARBA00022801"/>
    </source>
</evidence>
<dbReference type="GO" id="GO:0004540">
    <property type="term" value="F:RNA nuclease activity"/>
    <property type="evidence" value="ECO:0007669"/>
    <property type="project" value="InterPro"/>
</dbReference>
<dbReference type="GO" id="GO:0110001">
    <property type="term" value="C:toxin-antitoxin complex"/>
    <property type="evidence" value="ECO:0007669"/>
    <property type="project" value="InterPro"/>
</dbReference>
<evidence type="ECO:0000256" key="1">
    <source>
        <dbReference type="ARBA" id="ARBA00022649"/>
    </source>
</evidence>
<dbReference type="OrthoDB" id="2375467at2"/>
<keyword evidence="3" id="KW-0378">Hydrolase</keyword>
<proteinExistence type="inferred from homology"/>
<comment type="similarity">
    <text evidence="4">Belongs to the HepT RNase toxin family.</text>
</comment>
<keyword evidence="6" id="KW-1185">Reference proteome</keyword>